<dbReference type="GO" id="GO:0019985">
    <property type="term" value="P:translesion synthesis"/>
    <property type="evidence" value="ECO:0007669"/>
    <property type="project" value="TreeGrafter"/>
</dbReference>
<evidence type="ECO:0000256" key="6">
    <source>
        <dbReference type="ARBA" id="ARBA00023204"/>
    </source>
</evidence>
<comment type="subcellular location">
    <subcellularLocation>
        <location evidence="2">Cytoplasm</location>
        <location evidence="2">Perinuclear region</location>
    </subcellularLocation>
    <subcellularLocation>
        <location evidence="1">Nucleus</location>
    </subcellularLocation>
</comment>
<evidence type="ECO:0000259" key="11">
    <source>
        <dbReference type="Pfam" id="PF15715"/>
    </source>
</evidence>
<dbReference type="GO" id="GO:0051726">
    <property type="term" value="P:regulation of cell cycle"/>
    <property type="evidence" value="ECO:0007669"/>
    <property type="project" value="InterPro"/>
</dbReference>
<keyword evidence="6" id="KW-0234">DNA repair</keyword>
<dbReference type="Proteomes" id="UP001652582">
    <property type="component" value="Chromosome 27"/>
</dbReference>
<dbReference type="GO" id="GO:0005634">
    <property type="term" value="C:nucleus"/>
    <property type="evidence" value="ECO:0007669"/>
    <property type="project" value="UniProtKB-SubCell"/>
</dbReference>
<proteinExistence type="predicted"/>
<gene>
    <name evidence="13" type="primary">LOC112047772</name>
</gene>
<dbReference type="GO" id="GO:0006281">
    <property type="term" value="P:DNA repair"/>
    <property type="evidence" value="ECO:0007669"/>
    <property type="project" value="UniProtKB-KW"/>
</dbReference>
<dbReference type="GeneID" id="112047772"/>
<feature type="region of interest" description="Disordered" evidence="10">
    <location>
        <begin position="59"/>
        <end position="97"/>
    </location>
</feature>
<dbReference type="InterPro" id="IPR040444">
    <property type="entry name" value="PCNA-AF"/>
</dbReference>
<accession>A0A6J1N6X7</accession>
<dbReference type="OrthoDB" id="7479084at2759"/>
<evidence type="ECO:0000256" key="1">
    <source>
        <dbReference type="ARBA" id="ARBA00004123"/>
    </source>
</evidence>
<dbReference type="InterPro" id="IPR031444">
    <property type="entry name" value="PCNA-AF_dom"/>
</dbReference>
<keyword evidence="7" id="KW-0539">Nucleus</keyword>
<evidence type="ECO:0000313" key="12">
    <source>
        <dbReference type="Proteomes" id="UP001652582"/>
    </source>
</evidence>
<feature type="compositionally biased region" description="Low complexity" evidence="10">
    <location>
        <begin position="60"/>
        <end position="88"/>
    </location>
</feature>
<feature type="domain" description="PCNA-associated factor histone-like" evidence="11">
    <location>
        <begin position="40"/>
        <end position="180"/>
    </location>
</feature>
<evidence type="ECO:0000256" key="4">
    <source>
        <dbReference type="ARBA" id="ARBA00022490"/>
    </source>
</evidence>
<dbReference type="RefSeq" id="XP_023940778.1">
    <property type="nucleotide sequence ID" value="XM_024085010.2"/>
</dbReference>
<dbReference type="PANTHER" id="PTHR15679">
    <property type="entry name" value="PCNA-ASSOCIATED FACTOR"/>
    <property type="match status" value="1"/>
</dbReference>
<evidence type="ECO:0000313" key="13">
    <source>
        <dbReference type="RefSeq" id="XP_023940778.1"/>
    </source>
</evidence>
<sequence>MLVIIEGDLILMPTQLEFWKINFYAILLVRTVHRRTIYNMARTRASVAAKVVLNGKSSKRSCSAAPASSRPTASGSSGEKSSRSYSGGNSVCPRETPKWQKPITNFFIQNRTEVRADDAEDTAKAGSSKSKLKRNIIESDDEEPTDNTDKPINKELDETIELEPLTGENSHKIDEYYSTGKVNGTKRVLDESDEELNAGSSKSKPKRTVIHSDDEDEHTDTQTNKDQAIKDIDKEEKCDIEIDKENVDTNVNRNKRSLDESGDDRSGKKIKLD</sequence>
<keyword evidence="4" id="KW-0963">Cytoplasm</keyword>
<evidence type="ECO:0000256" key="8">
    <source>
        <dbReference type="ARBA" id="ARBA00030014"/>
    </source>
</evidence>
<evidence type="ECO:0000256" key="9">
    <source>
        <dbReference type="ARBA" id="ARBA00031186"/>
    </source>
</evidence>
<evidence type="ECO:0000256" key="7">
    <source>
        <dbReference type="ARBA" id="ARBA00023242"/>
    </source>
</evidence>
<evidence type="ECO:0000256" key="2">
    <source>
        <dbReference type="ARBA" id="ARBA00004556"/>
    </source>
</evidence>
<keyword evidence="5" id="KW-0227">DNA damage</keyword>
<keyword evidence="12" id="KW-1185">Reference proteome</keyword>
<feature type="compositionally biased region" description="Basic and acidic residues" evidence="10">
    <location>
        <begin position="227"/>
        <end position="247"/>
    </location>
</feature>
<name>A0A6J1N6X7_BICAN</name>
<dbReference type="AlphaFoldDB" id="A0A6J1N6X7"/>
<dbReference type="KEGG" id="bany:112047772"/>
<organism evidence="12 13">
    <name type="scientific">Bicyclus anynana</name>
    <name type="common">Squinting bush brown butterfly</name>
    <dbReference type="NCBI Taxonomy" id="110368"/>
    <lineage>
        <taxon>Eukaryota</taxon>
        <taxon>Metazoa</taxon>
        <taxon>Ecdysozoa</taxon>
        <taxon>Arthropoda</taxon>
        <taxon>Hexapoda</taxon>
        <taxon>Insecta</taxon>
        <taxon>Pterygota</taxon>
        <taxon>Neoptera</taxon>
        <taxon>Endopterygota</taxon>
        <taxon>Lepidoptera</taxon>
        <taxon>Glossata</taxon>
        <taxon>Ditrysia</taxon>
        <taxon>Papilionoidea</taxon>
        <taxon>Nymphalidae</taxon>
        <taxon>Satyrinae</taxon>
        <taxon>Satyrini</taxon>
        <taxon>Mycalesina</taxon>
        <taxon>Bicyclus</taxon>
    </lineage>
</organism>
<dbReference type="GO" id="GO:0048471">
    <property type="term" value="C:perinuclear region of cytoplasm"/>
    <property type="evidence" value="ECO:0007669"/>
    <property type="project" value="UniProtKB-SubCell"/>
</dbReference>
<evidence type="ECO:0000256" key="5">
    <source>
        <dbReference type="ARBA" id="ARBA00022763"/>
    </source>
</evidence>
<protein>
    <recommendedName>
        <fullName evidence="3">PCNA-associated factor</fullName>
    </recommendedName>
    <alternativeName>
        <fullName evidence="8">PCNA-associated factor of 15 kDa</fullName>
    </alternativeName>
    <alternativeName>
        <fullName evidence="9">PCNA-clamp-associated factor</fullName>
    </alternativeName>
</protein>
<reference evidence="13" key="1">
    <citation type="submission" date="2025-08" db="UniProtKB">
        <authorList>
            <consortium name="RefSeq"/>
        </authorList>
    </citation>
    <scope>IDENTIFICATION</scope>
</reference>
<evidence type="ECO:0000256" key="10">
    <source>
        <dbReference type="SAM" id="MobiDB-lite"/>
    </source>
</evidence>
<dbReference type="Pfam" id="PF15715">
    <property type="entry name" value="PAF"/>
    <property type="match status" value="1"/>
</dbReference>
<dbReference type="GO" id="GO:0003682">
    <property type="term" value="F:chromatin binding"/>
    <property type="evidence" value="ECO:0007669"/>
    <property type="project" value="TreeGrafter"/>
</dbReference>
<evidence type="ECO:0000256" key="3">
    <source>
        <dbReference type="ARBA" id="ARBA00013777"/>
    </source>
</evidence>
<feature type="compositionally biased region" description="Basic and acidic residues" evidence="10">
    <location>
        <begin position="147"/>
        <end position="157"/>
    </location>
</feature>
<feature type="compositionally biased region" description="Basic and acidic residues" evidence="10">
    <location>
        <begin position="256"/>
        <end position="273"/>
    </location>
</feature>
<dbReference type="PANTHER" id="PTHR15679:SF8">
    <property type="entry name" value="PCNA-ASSOCIATED FACTOR"/>
    <property type="match status" value="1"/>
</dbReference>
<feature type="region of interest" description="Disordered" evidence="10">
    <location>
        <begin position="116"/>
        <end position="273"/>
    </location>
</feature>